<evidence type="ECO:0000256" key="6">
    <source>
        <dbReference type="ARBA" id="ARBA00022840"/>
    </source>
</evidence>
<evidence type="ECO:0000256" key="2">
    <source>
        <dbReference type="ARBA" id="ARBA00022527"/>
    </source>
</evidence>
<protein>
    <recommendedName>
        <fullName evidence="11">Protein kinase domain-containing protein</fullName>
    </recommendedName>
</protein>
<dbReference type="GO" id="GO:0004674">
    <property type="term" value="F:protein serine/threonine kinase activity"/>
    <property type="evidence" value="ECO:0007669"/>
    <property type="project" value="UniProtKB-KW"/>
</dbReference>
<evidence type="ECO:0000256" key="8">
    <source>
        <dbReference type="ARBA" id="ARBA00048679"/>
    </source>
</evidence>
<comment type="catalytic activity">
    <reaction evidence="7">
        <text>L-threonyl-[protein] + ATP = O-phospho-L-threonyl-[protein] + ADP + H(+)</text>
        <dbReference type="Rhea" id="RHEA:46608"/>
        <dbReference type="Rhea" id="RHEA-COMP:11060"/>
        <dbReference type="Rhea" id="RHEA-COMP:11605"/>
        <dbReference type="ChEBI" id="CHEBI:15378"/>
        <dbReference type="ChEBI" id="CHEBI:30013"/>
        <dbReference type="ChEBI" id="CHEBI:30616"/>
        <dbReference type="ChEBI" id="CHEBI:61977"/>
        <dbReference type="ChEBI" id="CHEBI:456216"/>
        <dbReference type="EC" id="2.7.11.1"/>
    </reaction>
</comment>
<dbReference type="InterPro" id="IPR011009">
    <property type="entry name" value="Kinase-like_dom_sf"/>
</dbReference>
<keyword evidence="2" id="KW-0723">Serine/threonine-protein kinase</keyword>
<keyword evidence="3" id="KW-0808">Transferase</keyword>
<dbReference type="InterPro" id="IPR050629">
    <property type="entry name" value="STE20/SPS1-PAK"/>
</dbReference>
<dbReference type="GO" id="GO:0005737">
    <property type="term" value="C:cytoplasm"/>
    <property type="evidence" value="ECO:0007669"/>
    <property type="project" value="TreeGrafter"/>
</dbReference>
<accession>A0A8H8DGL0</accession>
<evidence type="ECO:0008006" key="11">
    <source>
        <dbReference type="Google" id="ProtNLM"/>
    </source>
</evidence>
<gene>
    <name evidence="9" type="ORF">BJ554DRAFT_2217</name>
</gene>
<evidence type="ECO:0000256" key="7">
    <source>
        <dbReference type="ARBA" id="ARBA00047899"/>
    </source>
</evidence>
<dbReference type="PANTHER" id="PTHR48012:SF10">
    <property type="entry name" value="FI20177P1"/>
    <property type="match status" value="1"/>
</dbReference>
<comment type="similarity">
    <text evidence="1">Belongs to the protein kinase superfamily. STE Ser/Thr protein kinase family. STE20 subfamily.</text>
</comment>
<dbReference type="OrthoDB" id="248923at2759"/>
<comment type="catalytic activity">
    <reaction evidence="8">
        <text>L-seryl-[protein] + ATP = O-phospho-L-seryl-[protein] + ADP + H(+)</text>
        <dbReference type="Rhea" id="RHEA:17989"/>
        <dbReference type="Rhea" id="RHEA-COMP:9863"/>
        <dbReference type="Rhea" id="RHEA-COMP:11604"/>
        <dbReference type="ChEBI" id="CHEBI:15378"/>
        <dbReference type="ChEBI" id="CHEBI:29999"/>
        <dbReference type="ChEBI" id="CHEBI:30616"/>
        <dbReference type="ChEBI" id="CHEBI:83421"/>
        <dbReference type="ChEBI" id="CHEBI:456216"/>
        <dbReference type="EC" id="2.7.11.1"/>
    </reaction>
</comment>
<evidence type="ECO:0000313" key="9">
    <source>
        <dbReference type="EMBL" id="KAG5457700.1"/>
    </source>
</evidence>
<dbReference type="EMBL" id="JAEFCI010009631">
    <property type="protein sequence ID" value="KAG5457700.1"/>
    <property type="molecule type" value="Genomic_DNA"/>
</dbReference>
<evidence type="ECO:0000313" key="10">
    <source>
        <dbReference type="Proteomes" id="UP000673691"/>
    </source>
</evidence>
<keyword evidence="4" id="KW-0547">Nucleotide-binding</keyword>
<proteinExistence type="inferred from homology"/>
<keyword evidence="6" id="KW-0067">ATP-binding</keyword>
<name>A0A8H8DGL0_9FUNG</name>
<evidence type="ECO:0000256" key="1">
    <source>
        <dbReference type="ARBA" id="ARBA00008874"/>
    </source>
</evidence>
<dbReference type="Proteomes" id="UP000673691">
    <property type="component" value="Unassembled WGS sequence"/>
</dbReference>
<dbReference type="SUPFAM" id="SSF56112">
    <property type="entry name" value="Protein kinase-like (PK-like)"/>
    <property type="match status" value="1"/>
</dbReference>
<sequence>MDADEDEIADIQQEISFLSQLSSVAGVTTYYGSFLQGMRLWIIMDYAAGGSIRDLVGAANLP</sequence>
<keyword evidence="10" id="KW-1185">Reference proteome</keyword>
<reference evidence="9 10" key="1">
    <citation type="journal article" name="Sci. Rep.">
        <title>Genome-scale phylogenetic analyses confirm Olpidium as the closest living zoosporic fungus to the non-flagellated, terrestrial fungi.</title>
        <authorList>
            <person name="Chang Y."/>
            <person name="Rochon D."/>
            <person name="Sekimoto S."/>
            <person name="Wang Y."/>
            <person name="Chovatia M."/>
            <person name="Sandor L."/>
            <person name="Salamov A."/>
            <person name="Grigoriev I.V."/>
            <person name="Stajich J.E."/>
            <person name="Spatafora J.W."/>
        </authorList>
    </citation>
    <scope>NUCLEOTIDE SEQUENCE [LARGE SCALE GENOMIC DNA]</scope>
    <source>
        <strain evidence="9">S191</strain>
    </source>
</reference>
<evidence type="ECO:0000256" key="4">
    <source>
        <dbReference type="ARBA" id="ARBA00022741"/>
    </source>
</evidence>
<keyword evidence="5" id="KW-0418">Kinase</keyword>
<dbReference type="GO" id="GO:0005524">
    <property type="term" value="F:ATP binding"/>
    <property type="evidence" value="ECO:0007669"/>
    <property type="project" value="UniProtKB-KW"/>
</dbReference>
<evidence type="ECO:0000256" key="5">
    <source>
        <dbReference type="ARBA" id="ARBA00022777"/>
    </source>
</evidence>
<organism evidence="9 10">
    <name type="scientific">Olpidium bornovanus</name>
    <dbReference type="NCBI Taxonomy" id="278681"/>
    <lineage>
        <taxon>Eukaryota</taxon>
        <taxon>Fungi</taxon>
        <taxon>Fungi incertae sedis</taxon>
        <taxon>Olpidiomycota</taxon>
        <taxon>Olpidiomycotina</taxon>
        <taxon>Olpidiomycetes</taxon>
        <taxon>Olpidiales</taxon>
        <taxon>Olpidiaceae</taxon>
        <taxon>Olpidium</taxon>
    </lineage>
</organism>
<dbReference type="AlphaFoldDB" id="A0A8H8DGL0"/>
<evidence type="ECO:0000256" key="3">
    <source>
        <dbReference type="ARBA" id="ARBA00022679"/>
    </source>
</evidence>
<dbReference type="PANTHER" id="PTHR48012">
    <property type="entry name" value="STERILE20-LIKE KINASE, ISOFORM B-RELATED"/>
    <property type="match status" value="1"/>
</dbReference>
<comment type="caution">
    <text evidence="9">The sequence shown here is derived from an EMBL/GenBank/DDBJ whole genome shotgun (WGS) entry which is preliminary data.</text>
</comment>
<dbReference type="Gene3D" id="3.30.200.20">
    <property type="entry name" value="Phosphorylase Kinase, domain 1"/>
    <property type="match status" value="1"/>
</dbReference>